<dbReference type="Gene3D" id="3.40.50.300">
    <property type="entry name" value="P-loop containing nucleotide triphosphate hydrolases"/>
    <property type="match status" value="1"/>
</dbReference>
<proteinExistence type="inferred from homology"/>
<keyword evidence="3 5" id="KW-0418">Kinase</keyword>
<keyword evidence="2" id="KW-0547">Nucleotide-binding</keyword>
<dbReference type="InterPro" id="IPR006259">
    <property type="entry name" value="Adenyl_kin_sub"/>
</dbReference>
<evidence type="ECO:0000256" key="2">
    <source>
        <dbReference type="ARBA" id="ARBA00022741"/>
    </source>
</evidence>
<evidence type="ECO:0000256" key="1">
    <source>
        <dbReference type="ARBA" id="ARBA00022679"/>
    </source>
</evidence>
<name>E6Q8A0_9ZZZZ</name>
<evidence type="ECO:0000259" key="4">
    <source>
        <dbReference type="Pfam" id="PF05191"/>
    </source>
</evidence>
<reference evidence="5" key="1">
    <citation type="submission" date="2009-10" db="EMBL/GenBank/DDBJ databases">
        <title>Diversity of trophic interactions inside an arsenic-rich microbial ecosystem.</title>
        <authorList>
            <person name="Bertin P.N."/>
            <person name="Heinrich-Salmeron A."/>
            <person name="Pelletier E."/>
            <person name="Goulhen-Chollet F."/>
            <person name="Arsene-Ploetze F."/>
            <person name="Gallien S."/>
            <person name="Calteau A."/>
            <person name="Vallenet D."/>
            <person name="Casiot C."/>
            <person name="Chane-Woon-Ming B."/>
            <person name="Giloteaux L."/>
            <person name="Barakat M."/>
            <person name="Bonnefoy V."/>
            <person name="Bruneel O."/>
            <person name="Chandler M."/>
            <person name="Cleiss J."/>
            <person name="Duran R."/>
            <person name="Elbaz-Poulichet F."/>
            <person name="Fonknechten N."/>
            <person name="Lauga B."/>
            <person name="Mornico D."/>
            <person name="Ortet P."/>
            <person name="Schaeffer C."/>
            <person name="Siguier P."/>
            <person name="Alexander Thil Smith A."/>
            <person name="Van Dorsselaer A."/>
            <person name="Weissenbach J."/>
            <person name="Medigue C."/>
            <person name="Le Paslier D."/>
        </authorList>
    </citation>
    <scope>NUCLEOTIDE SEQUENCE</scope>
</reference>
<dbReference type="NCBIfam" id="NF011100">
    <property type="entry name" value="PRK14527.1"/>
    <property type="match status" value="1"/>
</dbReference>
<dbReference type="InterPro" id="IPR033690">
    <property type="entry name" value="Adenylat_kinase_CS"/>
</dbReference>
<dbReference type="NCBIfam" id="NF001381">
    <property type="entry name" value="PRK00279.1-3"/>
    <property type="match status" value="1"/>
</dbReference>
<dbReference type="EC" id="2.7.4.3" evidence="5"/>
<dbReference type="InterPro" id="IPR007862">
    <property type="entry name" value="Adenylate_kinase_lid-dom"/>
</dbReference>
<dbReference type="InterPro" id="IPR027417">
    <property type="entry name" value="P-loop_NTPase"/>
</dbReference>
<dbReference type="NCBIfam" id="TIGR01351">
    <property type="entry name" value="adk"/>
    <property type="match status" value="1"/>
</dbReference>
<dbReference type="PROSITE" id="PS00113">
    <property type="entry name" value="ADENYLATE_KINASE"/>
    <property type="match status" value="1"/>
</dbReference>
<dbReference type="HAMAP" id="MF_00235">
    <property type="entry name" value="Adenylate_kinase_Adk"/>
    <property type="match status" value="1"/>
</dbReference>
<dbReference type="FunFam" id="3.40.50.300:FF:000106">
    <property type="entry name" value="Adenylate kinase mitochondrial"/>
    <property type="match status" value="1"/>
</dbReference>
<dbReference type="PANTHER" id="PTHR23359">
    <property type="entry name" value="NUCLEOTIDE KINASE"/>
    <property type="match status" value="1"/>
</dbReference>
<protein>
    <submittedName>
        <fullName evidence="5">Adenylate kinase (ATP-AMP transphosphorylase) (AK)</fullName>
        <ecNumber evidence="5">2.7.4.3</ecNumber>
    </submittedName>
</protein>
<dbReference type="SUPFAM" id="SSF52540">
    <property type="entry name" value="P-loop containing nucleoside triphosphate hydrolases"/>
    <property type="match status" value="1"/>
</dbReference>
<dbReference type="GO" id="GO:0004017">
    <property type="term" value="F:AMP kinase activity"/>
    <property type="evidence" value="ECO:0007669"/>
    <property type="project" value="UniProtKB-EC"/>
</dbReference>
<evidence type="ECO:0000256" key="3">
    <source>
        <dbReference type="ARBA" id="ARBA00022777"/>
    </source>
</evidence>
<organism evidence="5">
    <name type="scientific">mine drainage metagenome</name>
    <dbReference type="NCBI Taxonomy" id="410659"/>
    <lineage>
        <taxon>unclassified sequences</taxon>
        <taxon>metagenomes</taxon>
        <taxon>ecological metagenomes</taxon>
    </lineage>
</organism>
<keyword evidence="1 5" id="KW-0808">Transferase</keyword>
<dbReference type="AlphaFoldDB" id="E6Q8A0"/>
<gene>
    <name evidence="5" type="primary">adk</name>
    <name evidence="5" type="ORF">CARN4_1592</name>
</gene>
<evidence type="ECO:0000313" key="5">
    <source>
        <dbReference type="EMBL" id="CBI03426.1"/>
    </source>
</evidence>
<dbReference type="EMBL" id="CABO01000061">
    <property type="protein sequence ID" value="CBI03426.1"/>
    <property type="molecule type" value="Genomic_DNA"/>
</dbReference>
<dbReference type="CDD" id="cd01428">
    <property type="entry name" value="ADK"/>
    <property type="match status" value="1"/>
</dbReference>
<dbReference type="PRINTS" id="PR00094">
    <property type="entry name" value="ADENYLTKNASE"/>
</dbReference>
<dbReference type="SUPFAM" id="SSF57774">
    <property type="entry name" value="Microbial and mitochondrial ADK, insert 'zinc finger' domain"/>
    <property type="match status" value="1"/>
</dbReference>
<comment type="caution">
    <text evidence="5">The sequence shown here is derived from an EMBL/GenBank/DDBJ whole genome shotgun (WGS) entry which is preliminary data.</text>
</comment>
<sequence length="216" mass="23737">MPDVVLLGAPGAGKGTQAQILCEHFGFEQLSTGDLLRAHRARGSELGREAEGYMTRGELVPDALIVKMVEGELRPGAAVIFDGFPRTIPQAEALDALLESRGRGLPTAVYFRIDRALLEERLLGRWSNPRTGRVYHERFNPPAVAGIDDEDGGPLVQRDDDKPETVKKRLDVFEAQTMPLIEYYDRVGRLDPIDASAQVGDVAHQLVHALALEHGH</sequence>
<dbReference type="Pfam" id="PF05191">
    <property type="entry name" value="ADK_lid"/>
    <property type="match status" value="1"/>
</dbReference>
<dbReference type="InterPro" id="IPR036193">
    <property type="entry name" value="ADK_active_lid_dom_sf"/>
</dbReference>
<dbReference type="GO" id="GO:0005524">
    <property type="term" value="F:ATP binding"/>
    <property type="evidence" value="ECO:0007669"/>
    <property type="project" value="InterPro"/>
</dbReference>
<feature type="domain" description="Adenylate kinase active site lid" evidence="4">
    <location>
        <begin position="125"/>
        <end position="160"/>
    </location>
</feature>
<dbReference type="InterPro" id="IPR000850">
    <property type="entry name" value="Adenylat/UMP-CMP_kin"/>
</dbReference>
<dbReference type="Pfam" id="PF00406">
    <property type="entry name" value="ADK"/>
    <property type="match status" value="1"/>
</dbReference>
<accession>E6Q8A0</accession>